<accession>A0AC61MVA8</accession>
<evidence type="ECO:0000313" key="1">
    <source>
        <dbReference type="EMBL" id="QUC66417.1"/>
    </source>
</evidence>
<organism evidence="1 2">
    <name type="scientific">Aristaeella hokkaidonensis</name>
    <dbReference type="NCBI Taxonomy" id="3046382"/>
    <lineage>
        <taxon>Bacteria</taxon>
        <taxon>Bacillati</taxon>
        <taxon>Bacillota</taxon>
        <taxon>Clostridia</taxon>
        <taxon>Eubacteriales</taxon>
        <taxon>Aristaeellaceae</taxon>
        <taxon>Aristaeella</taxon>
    </lineage>
</organism>
<sequence>MKENELYRALDASVTGCQPSDYWKNRMVRQIVKGEEMKKRTKVSFGVVIAVALLLISVVGVAVGVLVHEYYAKVAEMEREGVLERWQLEDKLQFIGTMKECNFEIDEELYTAANNETLAKEEREAAADRIINNTYGEVIRENLYYNAPVEEDSLGLAPDTLLVFYERYLAEHPDWDESREGMQAYTDALGYYLRDEIGIETVPDTLPEKPVINEEYAVKALKDQMTDYWRWQWDAEAVEAMVPQVEWDETYRMWTVSGEVSDESMEKATDLRKDMTPAKAGYTIEKTEGGYRASMLVDEYGHTRVEDLDKEAFRLEYLNWVEPVQKITMRQALDLAEAEVKTKYGVTDANLKEWFYDFIYMGTGAEDGLLYRIDFHTHYDVAVELQYGVLVNMATGKVEGSVSYLEKDRTLEWQLLEFAADTEQHSGWYINWSPEKKQELVSKIRTCGLQADHAYWWKTNPTEQETDAFVAEVFGAKGYASTLNVKDMMRTLLGEEENRSVENTMLANRMLRKYNIHSEENTKQRRQDGHEISAEEAEKLVRMEVCKAWEMPGNALDGWTAVTNLVQEQTIPDHPGLIRPGGLIYYRVFLTRPDEELEQETFGRLDNMNFRVALDGTIMGSETDKSWRNPKEDRERWQK</sequence>
<keyword evidence="2" id="KW-1185">Reference proteome</keyword>
<proteinExistence type="predicted"/>
<gene>
    <name evidence="1" type="ORF">JYE49_11175</name>
</gene>
<dbReference type="Proteomes" id="UP000682782">
    <property type="component" value="Chromosome"/>
</dbReference>
<evidence type="ECO:0000313" key="2">
    <source>
        <dbReference type="Proteomes" id="UP000682782"/>
    </source>
</evidence>
<name>A0AC61MVA8_9FIRM</name>
<reference evidence="1" key="1">
    <citation type="submission" date="2021-01" db="EMBL/GenBank/DDBJ databases">
        <title>Complete genome sequence of Clostridiales bacterium R-7.</title>
        <authorList>
            <person name="Mahoney-Kurpe S.C."/>
            <person name="Palevich N."/>
            <person name="Koike S."/>
            <person name="Moon C.D."/>
            <person name="Attwood G.T."/>
        </authorList>
    </citation>
    <scope>NUCLEOTIDE SEQUENCE</scope>
    <source>
        <strain evidence="1">R-7</strain>
    </source>
</reference>
<protein>
    <submittedName>
        <fullName evidence="1">Uncharacterized protein</fullName>
    </submittedName>
</protein>
<dbReference type="EMBL" id="CP068393">
    <property type="protein sequence ID" value="QUC66417.1"/>
    <property type="molecule type" value="Genomic_DNA"/>
</dbReference>